<organism evidence="2 3">
    <name type="scientific">Candidatus Syntrophocurvum alkaliphilum</name>
    <dbReference type="NCBI Taxonomy" id="2293317"/>
    <lineage>
        <taxon>Bacteria</taxon>
        <taxon>Bacillati</taxon>
        <taxon>Bacillota</taxon>
        <taxon>Clostridia</taxon>
        <taxon>Eubacteriales</taxon>
        <taxon>Syntrophomonadaceae</taxon>
        <taxon>Candidatus Syntrophocurvum</taxon>
    </lineage>
</organism>
<keyword evidence="1" id="KW-0472">Membrane</keyword>
<proteinExistence type="predicted"/>
<protein>
    <submittedName>
        <fullName evidence="2">Uncharacterized protein</fullName>
    </submittedName>
</protein>
<evidence type="ECO:0000313" key="3">
    <source>
        <dbReference type="Proteomes" id="UP000426444"/>
    </source>
</evidence>
<dbReference type="AlphaFoldDB" id="A0A6I6DMH3"/>
<keyword evidence="1" id="KW-0812">Transmembrane</keyword>
<keyword evidence="1" id="KW-1133">Transmembrane helix</keyword>
<sequence length="312" mass="35996">MEHFKVFFKIFVVVALCISLLFNYSLLSKLNDLENRVKSISSNQNQVLHSVNSQTSHLSNIINDMRKEQSWISPITISDIDTNMEKGEANVTFEWQIRELKDGSTVVFNYKYGNEEEYNTINAVEKVNGLFQATVPPIEIVLEPEFIVNLIESHRSGNVKNERAIQETKVEQAEYQPSLKYFVSVSHNDMVKSSDINTSIMNRMLPKPYGHIESHINIHDDKYNVFVVSISRSKPEELDPLTIEEVYLKKYKNGRLIGKEQLINGNEGITTGDNIIEFERKQLDQEVDFDKLVIKAIYTDGASFEREVYPKY</sequence>
<dbReference type="EMBL" id="CP046457">
    <property type="protein sequence ID" value="QGU00900.1"/>
    <property type="molecule type" value="Genomic_DNA"/>
</dbReference>
<dbReference type="Proteomes" id="UP000426444">
    <property type="component" value="Chromosome"/>
</dbReference>
<dbReference type="KEGG" id="salq:SYNTR_2306"/>
<gene>
    <name evidence="2" type="ORF">SYNTR_2306</name>
</gene>
<feature type="transmembrane region" description="Helical" evidence="1">
    <location>
        <begin position="6"/>
        <end position="27"/>
    </location>
</feature>
<evidence type="ECO:0000256" key="1">
    <source>
        <dbReference type="SAM" id="Phobius"/>
    </source>
</evidence>
<keyword evidence="3" id="KW-1185">Reference proteome</keyword>
<evidence type="ECO:0000313" key="2">
    <source>
        <dbReference type="EMBL" id="QGU00900.1"/>
    </source>
</evidence>
<name>A0A6I6DMH3_9FIRM</name>
<accession>A0A6I6DMH3</accession>
<reference evidence="3" key="1">
    <citation type="journal article" date="2019" name="Microbiology">
        <title>Complete Genome Sequence of an Uncultured Bacterium of the Candidate Phylum Bipolaricaulota.</title>
        <authorList>
            <person name="Kadnikov V.V."/>
            <person name="Mardanov A.V."/>
            <person name="Beletsky A.V."/>
            <person name="Frank Y.A."/>
            <person name="Karnachuk O.V."/>
            <person name="Ravin N.V."/>
        </authorList>
    </citation>
    <scope>NUCLEOTIDE SEQUENCE [LARGE SCALE GENOMIC DNA]</scope>
</reference>